<protein>
    <submittedName>
        <fullName evidence="1">Uncharacterized protein</fullName>
    </submittedName>
</protein>
<evidence type="ECO:0000313" key="1">
    <source>
        <dbReference type="EMBL" id="KAI1716203.1"/>
    </source>
</evidence>
<dbReference type="EMBL" id="JAKKPZ010000010">
    <property type="protein sequence ID" value="KAI1716203.1"/>
    <property type="molecule type" value="Genomic_DNA"/>
</dbReference>
<gene>
    <name evidence="1" type="ORF">DdX_07237</name>
</gene>
<keyword evidence="2" id="KW-1185">Reference proteome</keyword>
<dbReference type="Proteomes" id="UP001201812">
    <property type="component" value="Unassembled WGS sequence"/>
</dbReference>
<sequence length="77" mass="7995">MPNGEWGLTGGMATKSSDGMAKNYGRSIYGGGLLFPILEGMPLPAIIGDGPGGVDCADLGIQQRHTKSSNELFDVLI</sequence>
<dbReference type="AlphaFoldDB" id="A0AAD4N5V8"/>
<evidence type="ECO:0000313" key="2">
    <source>
        <dbReference type="Proteomes" id="UP001201812"/>
    </source>
</evidence>
<comment type="caution">
    <text evidence="1">The sequence shown here is derived from an EMBL/GenBank/DDBJ whole genome shotgun (WGS) entry which is preliminary data.</text>
</comment>
<proteinExistence type="predicted"/>
<accession>A0AAD4N5V8</accession>
<name>A0AAD4N5V8_9BILA</name>
<organism evidence="1 2">
    <name type="scientific">Ditylenchus destructor</name>
    <dbReference type="NCBI Taxonomy" id="166010"/>
    <lineage>
        <taxon>Eukaryota</taxon>
        <taxon>Metazoa</taxon>
        <taxon>Ecdysozoa</taxon>
        <taxon>Nematoda</taxon>
        <taxon>Chromadorea</taxon>
        <taxon>Rhabditida</taxon>
        <taxon>Tylenchina</taxon>
        <taxon>Tylenchomorpha</taxon>
        <taxon>Sphaerularioidea</taxon>
        <taxon>Anguinidae</taxon>
        <taxon>Anguininae</taxon>
        <taxon>Ditylenchus</taxon>
    </lineage>
</organism>
<reference evidence="1" key="1">
    <citation type="submission" date="2022-01" db="EMBL/GenBank/DDBJ databases">
        <title>Genome Sequence Resource for Two Populations of Ditylenchus destructor, the Migratory Endoparasitic Phytonematode.</title>
        <authorList>
            <person name="Zhang H."/>
            <person name="Lin R."/>
            <person name="Xie B."/>
        </authorList>
    </citation>
    <scope>NUCLEOTIDE SEQUENCE</scope>
    <source>
        <strain evidence="1">BazhouSP</strain>
    </source>
</reference>